<accession>A0A1I6DY85</accession>
<name>A0A1I6DY85_9FIRM</name>
<protein>
    <submittedName>
        <fullName evidence="2">Secondary thiamine-phosphate synthase enzyme</fullName>
    </submittedName>
</protein>
<dbReference type="Pfam" id="PF01894">
    <property type="entry name" value="YjbQ"/>
    <property type="match status" value="1"/>
</dbReference>
<dbReference type="InterPro" id="IPR035917">
    <property type="entry name" value="YjbQ-like_sf"/>
</dbReference>
<proteinExistence type="inferred from homology"/>
<gene>
    <name evidence="2" type="ORF">SAMN05660706_12070</name>
</gene>
<dbReference type="Proteomes" id="UP000199584">
    <property type="component" value="Unassembled WGS sequence"/>
</dbReference>
<evidence type="ECO:0000313" key="3">
    <source>
        <dbReference type="Proteomes" id="UP000199584"/>
    </source>
</evidence>
<dbReference type="STRING" id="39060.SAMN05660706_12070"/>
<dbReference type="SUPFAM" id="SSF111038">
    <property type="entry name" value="YjbQ-like"/>
    <property type="match status" value="1"/>
</dbReference>
<dbReference type="NCBIfam" id="TIGR00149">
    <property type="entry name" value="TIGR00149_YjbQ"/>
    <property type="match status" value="1"/>
</dbReference>
<dbReference type="AlphaFoldDB" id="A0A1I6DY85"/>
<sequence length="134" mass="14735">MNNLHVMQVKTSGREEFIDITPGINEYIRQAGITDGLCHIYVPHTTAGLTINEGADPSVAKDLLMQLNKLIPDNGAYTHLEGNSPAHIKSFLAGAEKTVPIVNGAMLLGTWQKVFFCEFDGPRQRKVFIKIIGD</sequence>
<dbReference type="Gene3D" id="2.60.120.460">
    <property type="entry name" value="YjbQ-like"/>
    <property type="match status" value="1"/>
</dbReference>
<evidence type="ECO:0000313" key="2">
    <source>
        <dbReference type="EMBL" id="SFR10248.1"/>
    </source>
</evidence>
<dbReference type="PANTHER" id="PTHR30615">
    <property type="entry name" value="UNCHARACTERIZED PROTEIN YJBQ-RELATED"/>
    <property type="match status" value="1"/>
</dbReference>
<reference evidence="3" key="1">
    <citation type="submission" date="2016-10" db="EMBL/GenBank/DDBJ databases">
        <authorList>
            <person name="Varghese N."/>
            <person name="Submissions S."/>
        </authorList>
    </citation>
    <scope>NUCLEOTIDE SEQUENCE [LARGE SCALE GENOMIC DNA]</scope>
    <source>
        <strain evidence="3">DSM 3669</strain>
    </source>
</reference>
<keyword evidence="3" id="KW-1185">Reference proteome</keyword>
<organism evidence="2 3">
    <name type="scientific">Desulfoscipio geothermicus DSM 3669</name>
    <dbReference type="NCBI Taxonomy" id="1121426"/>
    <lineage>
        <taxon>Bacteria</taxon>
        <taxon>Bacillati</taxon>
        <taxon>Bacillota</taxon>
        <taxon>Clostridia</taxon>
        <taxon>Eubacteriales</taxon>
        <taxon>Desulfallaceae</taxon>
        <taxon>Desulfoscipio</taxon>
    </lineage>
</organism>
<dbReference type="PANTHER" id="PTHR30615:SF8">
    <property type="entry name" value="UPF0047 PROTEIN C4A8.02C"/>
    <property type="match status" value="1"/>
</dbReference>
<dbReference type="OrthoDB" id="9801725at2"/>
<dbReference type="EMBL" id="FOYM01000020">
    <property type="protein sequence ID" value="SFR10248.1"/>
    <property type="molecule type" value="Genomic_DNA"/>
</dbReference>
<comment type="similarity">
    <text evidence="1">Belongs to the UPF0047 family.</text>
</comment>
<dbReference type="InterPro" id="IPR001602">
    <property type="entry name" value="UPF0047_YjbQ-like"/>
</dbReference>
<dbReference type="RefSeq" id="WP_092484779.1">
    <property type="nucleotide sequence ID" value="NZ_FOYM01000020.1"/>
</dbReference>
<dbReference type="PIRSF" id="PIRSF004681">
    <property type="entry name" value="UCP004681"/>
    <property type="match status" value="1"/>
</dbReference>
<evidence type="ECO:0000256" key="1">
    <source>
        <dbReference type="ARBA" id="ARBA00005534"/>
    </source>
</evidence>